<dbReference type="PROSITE" id="PS51471">
    <property type="entry name" value="FE2OG_OXY"/>
    <property type="match status" value="1"/>
</dbReference>
<dbReference type="Gene3D" id="2.60.120.590">
    <property type="entry name" value="Alpha-ketoglutarate-dependent dioxygenase AlkB-like"/>
    <property type="match status" value="1"/>
</dbReference>
<dbReference type="PANTHER" id="PTHR31212">
    <property type="entry name" value="ALPHA-KETOGLUTARATE-DEPENDENT DIOXYGENASE ALKB HOMOLOG 3"/>
    <property type="match status" value="1"/>
</dbReference>
<dbReference type="SUPFAM" id="SSF51197">
    <property type="entry name" value="Clavaminate synthase-like"/>
    <property type="match status" value="1"/>
</dbReference>
<feature type="compositionally biased region" description="Pro residues" evidence="1">
    <location>
        <begin position="57"/>
        <end position="69"/>
    </location>
</feature>
<feature type="compositionally biased region" description="Acidic residues" evidence="1">
    <location>
        <begin position="87"/>
        <end position="98"/>
    </location>
</feature>
<dbReference type="InterPro" id="IPR027450">
    <property type="entry name" value="AlkB-like"/>
</dbReference>
<evidence type="ECO:0000256" key="1">
    <source>
        <dbReference type="SAM" id="MobiDB-lite"/>
    </source>
</evidence>
<dbReference type="InterPro" id="IPR005123">
    <property type="entry name" value="Oxoglu/Fe-dep_dioxygenase_dom"/>
</dbReference>
<feature type="domain" description="Fe2OG dioxygenase" evidence="2">
    <location>
        <begin position="287"/>
        <end position="389"/>
    </location>
</feature>
<feature type="compositionally biased region" description="Polar residues" evidence="1">
    <location>
        <begin position="1"/>
        <end position="11"/>
    </location>
</feature>
<dbReference type="PANTHER" id="PTHR31212:SF4">
    <property type="entry name" value="ALPHA-KETOGLUTARATE-DEPENDENT DIOXYGENASE ALKB HOMOLOG 3"/>
    <property type="match status" value="1"/>
</dbReference>
<sequence length="637" mass="72820">MDRLTTQCSSSKEMMKAKAMPTKPKALPKRRPSAPSLRGPMPKQRPAKPSCHFAPMPLQPAAPRPPSHPPPKHLLQEAKRQRTASPWDDDEVTEDEEADQWKWQDWHGQWDDDGDDDEWVFNWMKRKHPSRSSKPSAAPWFEDDDNDWEQPWPKRPRFSDAPERWSEEEWEQSRQEAELKLLGELAPSESSWEYFISDESRRSFVGYLPSAFTPKECGMMFKQIKESVSFPEPMTPGQRTRTAWMTRGCSCKYCYGGLELESEQFPVWMLEILKKVMKHCGLLSKDWPDSCTLNFLEDGEASMGWHADDEGLFQGKLEDISVVSLSLGESRTFELRRNWPEAEKATEKITLKSGDLLTMEGMTQKHFMHRIPKAGCSGPRISLTWRWIRKHYPECLAHRSTMNGAVENFKLELQDSCARIICAAEQELASANYEAKKRKEDFSEFTSFDDTKIQSGTAGMWNEIANPTRDLDERERALILREADVDRRERILQAKEDNHLLPMTPTPARAGARFSPRLPLQATQQTDDYGLSPVLFSSTKSGQETLESFCIPSPLVTESELDTVEVGSCHRLKAMFERRDMDTPRPTARRTGGPSQTIAATAAALQAAVTGNATEGRKPRVTMQELLRQDEERLSVY</sequence>
<gene>
    <name evidence="3" type="ORF">CCMP2556_LOCUS10183</name>
</gene>
<evidence type="ECO:0000313" key="4">
    <source>
        <dbReference type="Proteomes" id="UP001642484"/>
    </source>
</evidence>
<name>A0ABP0J8W9_9DINO</name>
<dbReference type="EMBL" id="CAXAMN010004714">
    <property type="protein sequence ID" value="CAK9010732.1"/>
    <property type="molecule type" value="Genomic_DNA"/>
</dbReference>
<feature type="compositionally biased region" description="Basic and acidic residues" evidence="1">
    <location>
        <begin position="99"/>
        <end position="110"/>
    </location>
</feature>
<keyword evidence="4" id="KW-1185">Reference proteome</keyword>
<protein>
    <recommendedName>
        <fullName evidence="2">Fe2OG dioxygenase domain-containing protein</fullName>
    </recommendedName>
</protein>
<organism evidence="3 4">
    <name type="scientific">Durusdinium trenchii</name>
    <dbReference type="NCBI Taxonomy" id="1381693"/>
    <lineage>
        <taxon>Eukaryota</taxon>
        <taxon>Sar</taxon>
        <taxon>Alveolata</taxon>
        <taxon>Dinophyceae</taxon>
        <taxon>Suessiales</taxon>
        <taxon>Symbiodiniaceae</taxon>
        <taxon>Durusdinium</taxon>
    </lineage>
</organism>
<evidence type="ECO:0000313" key="3">
    <source>
        <dbReference type="EMBL" id="CAK9010732.1"/>
    </source>
</evidence>
<comment type="caution">
    <text evidence="3">The sequence shown here is derived from an EMBL/GenBank/DDBJ whole genome shotgun (WGS) entry which is preliminary data.</text>
</comment>
<dbReference type="Pfam" id="PF13532">
    <property type="entry name" value="2OG-FeII_Oxy_2"/>
    <property type="match status" value="1"/>
</dbReference>
<proteinExistence type="predicted"/>
<reference evidence="3 4" key="1">
    <citation type="submission" date="2024-02" db="EMBL/GenBank/DDBJ databases">
        <authorList>
            <person name="Chen Y."/>
            <person name="Shah S."/>
            <person name="Dougan E. K."/>
            <person name="Thang M."/>
            <person name="Chan C."/>
        </authorList>
    </citation>
    <scope>NUCLEOTIDE SEQUENCE [LARGE SCALE GENOMIC DNA]</scope>
</reference>
<feature type="region of interest" description="Disordered" evidence="1">
    <location>
        <begin position="127"/>
        <end position="160"/>
    </location>
</feature>
<evidence type="ECO:0000259" key="2">
    <source>
        <dbReference type="PROSITE" id="PS51471"/>
    </source>
</evidence>
<feature type="region of interest" description="Disordered" evidence="1">
    <location>
        <begin position="1"/>
        <end position="114"/>
    </location>
</feature>
<dbReference type="InterPro" id="IPR037151">
    <property type="entry name" value="AlkB-like_sf"/>
</dbReference>
<dbReference type="InterPro" id="IPR032854">
    <property type="entry name" value="ALKBH3"/>
</dbReference>
<dbReference type="Proteomes" id="UP001642484">
    <property type="component" value="Unassembled WGS sequence"/>
</dbReference>
<accession>A0ABP0J8W9</accession>